<dbReference type="PANTHER" id="PTHR45744">
    <property type="entry name" value="TYROSINE AMINOTRANSFERASE"/>
    <property type="match status" value="1"/>
</dbReference>
<dbReference type="Pfam" id="PF00155">
    <property type="entry name" value="Aminotran_1_2"/>
    <property type="match status" value="2"/>
</dbReference>
<organism evidence="2 3">
    <name type="scientific">Abeliophyllum distichum</name>
    <dbReference type="NCBI Taxonomy" id="126358"/>
    <lineage>
        <taxon>Eukaryota</taxon>
        <taxon>Viridiplantae</taxon>
        <taxon>Streptophyta</taxon>
        <taxon>Embryophyta</taxon>
        <taxon>Tracheophyta</taxon>
        <taxon>Spermatophyta</taxon>
        <taxon>Magnoliopsida</taxon>
        <taxon>eudicotyledons</taxon>
        <taxon>Gunneridae</taxon>
        <taxon>Pentapetalae</taxon>
        <taxon>asterids</taxon>
        <taxon>lamiids</taxon>
        <taxon>Lamiales</taxon>
        <taxon>Oleaceae</taxon>
        <taxon>Forsythieae</taxon>
        <taxon>Abeliophyllum</taxon>
    </lineage>
</organism>
<feature type="domain" description="Aminotransferase class I/classII large" evidence="1">
    <location>
        <begin position="10"/>
        <end position="119"/>
    </location>
</feature>
<reference evidence="3" key="1">
    <citation type="submission" date="2024-07" db="EMBL/GenBank/DDBJ databases">
        <title>Two chromosome-level genome assemblies of Korean endemic species Abeliophyllum distichum and Forsythia ovata (Oleaceae).</title>
        <authorList>
            <person name="Jang H."/>
        </authorList>
    </citation>
    <scope>NUCLEOTIDE SEQUENCE [LARGE SCALE GENOMIC DNA]</scope>
</reference>
<protein>
    <submittedName>
        <fullName evidence="2">Aminotransferase TAT2</fullName>
    </submittedName>
</protein>
<gene>
    <name evidence="2" type="ORF">Adt_45004</name>
</gene>
<dbReference type="CDD" id="cd00609">
    <property type="entry name" value="AAT_like"/>
    <property type="match status" value="1"/>
</dbReference>
<dbReference type="GO" id="GO:0008483">
    <property type="term" value="F:transaminase activity"/>
    <property type="evidence" value="ECO:0007669"/>
    <property type="project" value="UniProtKB-KW"/>
</dbReference>
<dbReference type="PANTHER" id="PTHR45744:SF14">
    <property type="entry name" value="TYROSINE AMINOTRANSFERASE-LIKE"/>
    <property type="match status" value="1"/>
</dbReference>
<dbReference type="InterPro" id="IPR004839">
    <property type="entry name" value="Aminotransferase_I/II_large"/>
</dbReference>
<comment type="caution">
    <text evidence="2">The sequence shown here is derived from an EMBL/GenBank/DDBJ whole genome shotgun (WGS) entry which is preliminary data.</text>
</comment>
<feature type="domain" description="Aminotransferase class I/classII large" evidence="1">
    <location>
        <begin position="154"/>
        <end position="215"/>
    </location>
</feature>
<name>A0ABD1PCG5_9LAMI</name>
<dbReference type="SUPFAM" id="SSF53383">
    <property type="entry name" value="PLP-dependent transferases"/>
    <property type="match status" value="1"/>
</dbReference>
<dbReference type="InterPro" id="IPR015421">
    <property type="entry name" value="PyrdxlP-dep_Trfase_major"/>
</dbReference>
<keyword evidence="3" id="KW-1185">Reference proteome</keyword>
<evidence type="ECO:0000313" key="2">
    <source>
        <dbReference type="EMBL" id="KAL2461584.1"/>
    </source>
</evidence>
<dbReference type="AlphaFoldDB" id="A0ABD1PCG5"/>
<dbReference type="Proteomes" id="UP001604336">
    <property type="component" value="Unassembled WGS sequence"/>
</dbReference>
<evidence type="ECO:0000313" key="3">
    <source>
        <dbReference type="Proteomes" id="UP001604336"/>
    </source>
</evidence>
<proteinExistence type="predicted"/>
<evidence type="ECO:0000259" key="1">
    <source>
        <dbReference type="Pfam" id="PF00155"/>
    </source>
</evidence>
<dbReference type="Gene3D" id="3.40.640.10">
    <property type="entry name" value="Type I PLP-dependent aspartate aminotransferase-like (Major domain)"/>
    <property type="match status" value="2"/>
</dbReference>
<accession>A0ABD1PCG5</accession>
<dbReference type="EMBL" id="JBFOLK010000014">
    <property type="protein sequence ID" value="KAL2461584.1"/>
    <property type="molecule type" value="Genomic_DNA"/>
</dbReference>
<keyword evidence="2" id="KW-0032">Aminotransferase</keyword>
<keyword evidence="2" id="KW-0808">Transferase</keyword>
<dbReference type="InterPro" id="IPR015424">
    <property type="entry name" value="PyrdxlP-dep_Trfase"/>
</dbReference>
<sequence length="231" mass="26130">MVRELGRLRSIAEYLSHDHPYDTSPEDVFVTVGARQAIDFLITVLARRGANKLLPRPGYPLYEAWAVFSHLEARHFDLLPEKAWEVDLNGLEALADDKTVAMLLINPGNPCGNVYTHEHSNIYRRWLNITSSCLVMHLSSVLFDFGFSEFIRLQRAKKLGILIISDEAYGYLAFGSTPFVPMARFGSIVPVLTIGSISKRWMVPGWRHGWTLMSDPNGVLQKHEVILSIVH</sequence>